<reference evidence="3" key="1">
    <citation type="submission" date="2021-04" db="EMBL/GenBank/DDBJ databases">
        <title>Genomic features of Candidatus Phytoplasma meliae isolate ChTYXIII (1SrXIII-G).</title>
        <authorList>
            <person name="Fernandez F.D."/>
            <person name="Conci L.R."/>
        </authorList>
    </citation>
    <scope>NUCLEOTIDE SEQUENCE [LARGE SCALE GENOMIC DNA]</scope>
    <source>
        <strain evidence="3">ChTYXIII-Mo</strain>
    </source>
</reference>
<comment type="caution">
    <text evidence="3">The sequence shown here is derived from an EMBL/GenBank/DDBJ whole genome shotgun (WGS) entry which is preliminary data.</text>
</comment>
<evidence type="ECO:0000256" key="2">
    <source>
        <dbReference type="SAM" id="Phobius"/>
    </source>
</evidence>
<gene>
    <name evidence="3" type="ORF">CHTY_002480</name>
</gene>
<feature type="compositionally biased region" description="Low complexity" evidence="1">
    <location>
        <begin position="48"/>
        <end position="62"/>
    </location>
</feature>
<dbReference type="Proteomes" id="UP001195571">
    <property type="component" value="Unassembled WGS sequence"/>
</dbReference>
<name>A0ABS5CYN1_9MOLU</name>
<organism evidence="3 4">
    <name type="scientific">Candidatus Phytoplasma meliae</name>
    <dbReference type="NCBI Taxonomy" id="1848402"/>
    <lineage>
        <taxon>Bacteria</taxon>
        <taxon>Bacillati</taxon>
        <taxon>Mycoplasmatota</taxon>
        <taxon>Mollicutes</taxon>
        <taxon>Acholeplasmatales</taxon>
        <taxon>Acholeplasmataceae</taxon>
        <taxon>Candidatus Phytoplasma</taxon>
        <taxon>16SrXIII (Mexican periwinkle virescence group)</taxon>
    </lineage>
</organism>
<evidence type="ECO:0000313" key="3">
    <source>
        <dbReference type="EMBL" id="MBP5836083.1"/>
    </source>
</evidence>
<accession>A0ABS5CYN1</accession>
<evidence type="ECO:0000256" key="1">
    <source>
        <dbReference type="SAM" id="MobiDB-lite"/>
    </source>
</evidence>
<keyword evidence="2" id="KW-0812">Transmembrane</keyword>
<evidence type="ECO:0000313" key="4">
    <source>
        <dbReference type="Proteomes" id="UP001195571"/>
    </source>
</evidence>
<protein>
    <submittedName>
        <fullName evidence="3">Uncharacterized protein</fullName>
    </submittedName>
</protein>
<sequence length="319" mass="36032">MNKKRIKEFIIKYKIGILLSVIVLITIFSMLIWKFGFLGTNNNITTPSNSAESHGDSASSSSNPMLKTSPNIYNIKVASNDDEQQMKNEIKTFIKDNVILKYIAQLQQDNIILADPNKPIFSFAYLDFPAYNPIDKTITSTTSLPNHTKILIQPGMFSSPIKDAPQNLLAVYFDGGSKRGGDEEDNEEGDAIPKYTLDSLKQMSNGAQNIYIFWKANVISNIYVNSFEEMNQYIKQNINPDIEERATSSEECNHTPCYNACKNSYPDWEINNPPSNLLGVYVEGDNQALTSETPTLEDLKSKINYEHKIHIFYNTALPQ</sequence>
<feature type="region of interest" description="Disordered" evidence="1">
    <location>
        <begin position="48"/>
        <end position="67"/>
    </location>
</feature>
<keyword evidence="4" id="KW-1185">Reference proteome</keyword>
<feature type="transmembrane region" description="Helical" evidence="2">
    <location>
        <begin position="12"/>
        <end position="33"/>
    </location>
</feature>
<proteinExistence type="predicted"/>
<keyword evidence="2" id="KW-1133">Transmembrane helix</keyword>
<keyword evidence="2" id="KW-0472">Membrane</keyword>
<dbReference type="EMBL" id="JACAOD020000011">
    <property type="protein sequence ID" value="MBP5836083.1"/>
    <property type="molecule type" value="Genomic_DNA"/>
</dbReference>
<dbReference type="RefSeq" id="WP_203552348.1">
    <property type="nucleotide sequence ID" value="NZ_JACAOD020000011.1"/>
</dbReference>